<dbReference type="EMBL" id="CATQJL010000316">
    <property type="protein sequence ID" value="CAJ0607305.1"/>
    <property type="molecule type" value="Genomic_DNA"/>
</dbReference>
<evidence type="ECO:0000313" key="2">
    <source>
        <dbReference type="Proteomes" id="UP001176961"/>
    </source>
</evidence>
<name>A0AA36HBN5_CYLNA</name>
<accession>A0AA36HBN5</accession>
<proteinExistence type="predicted"/>
<evidence type="ECO:0000313" key="1">
    <source>
        <dbReference type="EMBL" id="CAJ0607305.1"/>
    </source>
</evidence>
<reference evidence="1" key="1">
    <citation type="submission" date="2023-07" db="EMBL/GenBank/DDBJ databases">
        <authorList>
            <consortium name="CYATHOMIX"/>
        </authorList>
    </citation>
    <scope>NUCLEOTIDE SEQUENCE</scope>
    <source>
        <strain evidence="1">N/A</strain>
    </source>
</reference>
<comment type="caution">
    <text evidence="1">The sequence shown here is derived from an EMBL/GenBank/DDBJ whole genome shotgun (WGS) entry which is preliminary data.</text>
</comment>
<protein>
    <submittedName>
        <fullName evidence="1">Uncharacterized protein</fullName>
    </submittedName>
</protein>
<gene>
    <name evidence="1" type="ORF">CYNAS_LOCUS19288</name>
</gene>
<organism evidence="1 2">
    <name type="scientific">Cylicocyclus nassatus</name>
    <name type="common">Nematode worm</name>
    <dbReference type="NCBI Taxonomy" id="53992"/>
    <lineage>
        <taxon>Eukaryota</taxon>
        <taxon>Metazoa</taxon>
        <taxon>Ecdysozoa</taxon>
        <taxon>Nematoda</taxon>
        <taxon>Chromadorea</taxon>
        <taxon>Rhabditida</taxon>
        <taxon>Rhabditina</taxon>
        <taxon>Rhabditomorpha</taxon>
        <taxon>Strongyloidea</taxon>
        <taxon>Strongylidae</taxon>
        <taxon>Cylicocyclus</taxon>
    </lineage>
</organism>
<dbReference type="Proteomes" id="UP001176961">
    <property type="component" value="Unassembled WGS sequence"/>
</dbReference>
<dbReference type="AlphaFoldDB" id="A0AA36HBN5"/>
<sequence length="81" mass="9407">MMRHFVAFSLLLFVLENSVEAITLCFPHTHFPCKQHCLKKNCQFGHCGFVREKRTSGGYFLRYPCVCKDCPAGQKENEQLH</sequence>
<keyword evidence="2" id="KW-1185">Reference proteome</keyword>